<dbReference type="GO" id="GO:0003676">
    <property type="term" value="F:nucleic acid binding"/>
    <property type="evidence" value="ECO:0007669"/>
    <property type="project" value="InterPro"/>
</dbReference>
<feature type="region of interest" description="Disordered" evidence="6">
    <location>
        <begin position="157"/>
        <end position="177"/>
    </location>
</feature>
<dbReference type="GO" id="GO:0044773">
    <property type="term" value="P:mitotic DNA damage checkpoint signaling"/>
    <property type="evidence" value="ECO:0007669"/>
    <property type="project" value="TreeGrafter"/>
</dbReference>
<feature type="region of interest" description="Disordered" evidence="6">
    <location>
        <begin position="199"/>
        <end position="260"/>
    </location>
</feature>
<organism evidence="7 8">
    <name type="scientific">Rhizophlyctis rosea</name>
    <dbReference type="NCBI Taxonomy" id="64517"/>
    <lineage>
        <taxon>Eukaryota</taxon>
        <taxon>Fungi</taxon>
        <taxon>Fungi incertae sedis</taxon>
        <taxon>Chytridiomycota</taxon>
        <taxon>Chytridiomycota incertae sedis</taxon>
        <taxon>Chytridiomycetes</taxon>
        <taxon>Rhizophlyctidales</taxon>
        <taxon>Rhizophlyctidaceae</taxon>
        <taxon>Rhizophlyctis</taxon>
    </lineage>
</organism>
<dbReference type="Proteomes" id="UP001212841">
    <property type="component" value="Unassembled WGS sequence"/>
</dbReference>
<dbReference type="PANTHER" id="PTHR13278">
    <property type="entry name" value="ZINC FINGER PROTEIN 830"/>
    <property type="match status" value="1"/>
</dbReference>
<proteinExistence type="predicted"/>
<dbReference type="GO" id="GO:0033260">
    <property type="term" value="P:nuclear DNA replication"/>
    <property type="evidence" value="ECO:0007669"/>
    <property type="project" value="TreeGrafter"/>
</dbReference>
<comment type="caution">
    <text evidence="7">The sequence shown here is derived from an EMBL/GenBank/DDBJ whole genome shotgun (WGS) entry which is preliminary data.</text>
</comment>
<evidence type="ECO:0000256" key="2">
    <source>
        <dbReference type="ARBA" id="ARBA00022723"/>
    </source>
</evidence>
<keyword evidence="4" id="KW-0862">Zinc</keyword>
<feature type="compositionally biased region" description="Low complexity" evidence="6">
    <location>
        <begin position="87"/>
        <end position="116"/>
    </location>
</feature>
<dbReference type="AlphaFoldDB" id="A0AAD5SJ29"/>
<dbReference type="EMBL" id="JADGJD010000418">
    <property type="protein sequence ID" value="KAJ3051251.1"/>
    <property type="molecule type" value="Genomic_DNA"/>
</dbReference>
<feature type="compositionally biased region" description="Basic and acidic residues" evidence="6">
    <location>
        <begin position="227"/>
        <end position="236"/>
    </location>
</feature>
<evidence type="ECO:0000313" key="8">
    <source>
        <dbReference type="Proteomes" id="UP001212841"/>
    </source>
</evidence>
<evidence type="ECO:0000256" key="3">
    <source>
        <dbReference type="ARBA" id="ARBA00022771"/>
    </source>
</evidence>
<keyword evidence="8" id="KW-1185">Reference proteome</keyword>
<evidence type="ECO:0000256" key="5">
    <source>
        <dbReference type="ARBA" id="ARBA00023242"/>
    </source>
</evidence>
<protein>
    <submittedName>
        <fullName evidence="7">Uncharacterized protein</fullName>
    </submittedName>
</protein>
<gene>
    <name evidence="7" type="ORF">HK097_007769</name>
</gene>
<evidence type="ECO:0000256" key="6">
    <source>
        <dbReference type="SAM" id="MobiDB-lite"/>
    </source>
</evidence>
<evidence type="ECO:0000256" key="4">
    <source>
        <dbReference type="ARBA" id="ARBA00022833"/>
    </source>
</evidence>
<dbReference type="GO" id="GO:0005681">
    <property type="term" value="C:spliceosomal complex"/>
    <property type="evidence" value="ECO:0007669"/>
    <property type="project" value="InterPro"/>
</dbReference>
<dbReference type="GO" id="GO:0008270">
    <property type="term" value="F:zinc ion binding"/>
    <property type="evidence" value="ECO:0007669"/>
    <property type="project" value="UniProtKB-KW"/>
</dbReference>
<evidence type="ECO:0000313" key="7">
    <source>
        <dbReference type="EMBL" id="KAJ3051251.1"/>
    </source>
</evidence>
<feature type="compositionally biased region" description="Basic residues" evidence="6">
    <location>
        <begin position="1"/>
        <end position="12"/>
    </location>
</feature>
<keyword evidence="3" id="KW-0863">Zinc-finger</keyword>
<sequence length="260" mass="27880">MDARKLLKQARAARKDTRPPPAAVRKQAKAVPTNSPASKKRSLDAPSPTPSKAQQPDSAPTKKRKPNEGSVDPTPVPPSDEISADLPTGPSSPESPSTDPTTSQTPPATTDATDPPSSLPSNFFDAPPATAAKAPAPDPNLDAELARFEAELEAETAAVQTVVDDEEEDDLLGRDEDEKYEQLALEDRLALLKKRREGLGAAGREREEGPSNSAMAVPVNGNRPPVKKVEIRRAFGDDELDVYSDGGEEEEEEEEEDDDE</sequence>
<feature type="compositionally biased region" description="Low complexity" evidence="6">
    <location>
        <begin position="126"/>
        <end position="135"/>
    </location>
</feature>
<dbReference type="PANTHER" id="PTHR13278:SF0">
    <property type="entry name" value="ZINC FINGER PROTEIN 830"/>
    <property type="match status" value="1"/>
</dbReference>
<feature type="region of interest" description="Disordered" evidence="6">
    <location>
        <begin position="1"/>
        <end position="142"/>
    </location>
</feature>
<evidence type="ECO:0000256" key="1">
    <source>
        <dbReference type="ARBA" id="ARBA00004123"/>
    </source>
</evidence>
<dbReference type="GO" id="GO:0033314">
    <property type="term" value="P:mitotic DNA replication checkpoint signaling"/>
    <property type="evidence" value="ECO:0007669"/>
    <property type="project" value="TreeGrafter"/>
</dbReference>
<keyword evidence="2" id="KW-0479">Metal-binding</keyword>
<comment type="subcellular location">
    <subcellularLocation>
        <location evidence="1">Nucleus</location>
    </subcellularLocation>
</comment>
<accession>A0AAD5SJ29</accession>
<reference evidence="7" key="1">
    <citation type="submission" date="2020-05" db="EMBL/GenBank/DDBJ databases">
        <title>Phylogenomic resolution of chytrid fungi.</title>
        <authorList>
            <person name="Stajich J.E."/>
            <person name="Amses K."/>
            <person name="Simmons R."/>
            <person name="Seto K."/>
            <person name="Myers J."/>
            <person name="Bonds A."/>
            <person name="Quandt C.A."/>
            <person name="Barry K."/>
            <person name="Liu P."/>
            <person name="Grigoriev I."/>
            <person name="Longcore J.E."/>
            <person name="James T.Y."/>
        </authorList>
    </citation>
    <scope>NUCLEOTIDE SEQUENCE</scope>
    <source>
        <strain evidence="7">JEL0318</strain>
    </source>
</reference>
<feature type="compositionally biased region" description="Acidic residues" evidence="6">
    <location>
        <begin position="237"/>
        <end position="260"/>
    </location>
</feature>
<name>A0AAD5SJ29_9FUNG</name>
<keyword evidence="5" id="KW-0539">Nucleus</keyword>
<dbReference type="InterPro" id="IPR040050">
    <property type="entry name" value="ZNF830-like"/>
</dbReference>